<name>A0A9X8IXV4_BACCE</name>
<proteinExistence type="predicted"/>
<evidence type="ECO:0000313" key="3">
    <source>
        <dbReference type="Proteomes" id="UP000253597"/>
    </source>
</evidence>
<dbReference type="RefSeq" id="WP_113304939.1">
    <property type="nucleotide sequence ID" value="NZ_QNGD03000009.1"/>
</dbReference>
<dbReference type="AlphaFoldDB" id="A0A9X8IXV4"/>
<evidence type="ECO:0000313" key="2">
    <source>
        <dbReference type="EMBL" id="RWQ72533.1"/>
    </source>
</evidence>
<evidence type="ECO:0000256" key="1">
    <source>
        <dbReference type="SAM" id="Phobius"/>
    </source>
</evidence>
<dbReference type="EMBL" id="QNGD03000009">
    <property type="protein sequence ID" value="RWQ72533.1"/>
    <property type="molecule type" value="Genomic_DNA"/>
</dbReference>
<protein>
    <submittedName>
        <fullName evidence="2">Uncharacterized protein</fullName>
    </submittedName>
</protein>
<comment type="caution">
    <text evidence="2">The sequence shown here is derived from an EMBL/GenBank/DDBJ whole genome shotgun (WGS) entry which is preliminary data.</text>
</comment>
<feature type="transmembrane region" description="Helical" evidence="1">
    <location>
        <begin position="5"/>
        <end position="23"/>
    </location>
</feature>
<sequence>MAGLIWLYIMSVVIAFLGMKYKYAFSTRYKGENFTNKDWELVLIPFLNTFIMFAAVGLIIFDLAIKIADRYDA</sequence>
<keyword evidence="1" id="KW-1133">Transmembrane helix</keyword>
<accession>A0A9X8IXV4</accession>
<keyword evidence="1" id="KW-0812">Transmembrane</keyword>
<feature type="transmembrane region" description="Helical" evidence="1">
    <location>
        <begin position="43"/>
        <end position="65"/>
    </location>
</feature>
<gene>
    <name evidence="2" type="ORF">DR116_0018335</name>
</gene>
<keyword evidence="1" id="KW-0472">Membrane</keyword>
<organism evidence="2 3">
    <name type="scientific">Bacillus cereus</name>
    <dbReference type="NCBI Taxonomy" id="1396"/>
    <lineage>
        <taxon>Bacteria</taxon>
        <taxon>Bacillati</taxon>
        <taxon>Bacillota</taxon>
        <taxon>Bacilli</taxon>
        <taxon>Bacillales</taxon>
        <taxon>Bacillaceae</taxon>
        <taxon>Bacillus</taxon>
        <taxon>Bacillus cereus group</taxon>
    </lineage>
</organism>
<reference evidence="2 3" key="1">
    <citation type="submission" date="2019-01" db="EMBL/GenBank/DDBJ databases">
        <title>Draft genome sequence of heavy metal resistant Bacillus cereus NWUAB01.</title>
        <authorList>
            <person name="Babalola O."/>
            <person name="Aremu B.R."/>
            <person name="Ayangbenro A.S."/>
        </authorList>
    </citation>
    <scope>NUCLEOTIDE SEQUENCE [LARGE SCALE GENOMIC DNA]</scope>
    <source>
        <strain evidence="2 3">NWUAB01</strain>
    </source>
</reference>
<dbReference type="Proteomes" id="UP000253597">
    <property type="component" value="Unassembled WGS sequence"/>
</dbReference>